<dbReference type="Gene3D" id="3.40.190.10">
    <property type="entry name" value="Periplasmic binding protein-like II"/>
    <property type="match status" value="1"/>
</dbReference>
<keyword evidence="2" id="KW-0732">Signal</keyword>
<dbReference type="InterPro" id="IPR039424">
    <property type="entry name" value="SBP_5"/>
</dbReference>
<evidence type="ECO:0000256" key="1">
    <source>
        <dbReference type="ARBA" id="ARBA00004193"/>
    </source>
</evidence>
<dbReference type="Gene3D" id="3.90.76.10">
    <property type="entry name" value="Dipeptide-binding Protein, Domain 1"/>
    <property type="match status" value="1"/>
</dbReference>
<dbReference type="InterPro" id="IPR023765">
    <property type="entry name" value="SBP_5_CS"/>
</dbReference>
<evidence type="ECO:0000259" key="4">
    <source>
        <dbReference type="Pfam" id="PF00496"/>
    </source>
</evidence>
<dbReference type="Proteomes" id="UP001321486">
    <property type="component" value="Chromosome"/>
</dbReference>
<reference evidence="6" key="1">
    <citation type="journal article" date="2019" name="Int. J. Syst. Evol. Microbiol.">
        <title>The Global Catalogue of Microorganisms (GCM) 10K type strain sequencing project: providing services to taxonomists for standard genome sequencing and annotation.</title>
        <authorList>
            <consortium name="The Broad Institute Genomics Platform"/>
            <consortium name="The Broad Institute Genome Sequencing Center for Infectious Disease"/>
            <person name="Wu L."/>
            <person name="Ma J."/>
        </authorList>
    </citation>
    <scope>NUCLEOTIDE SEQUENCE [LARGE SCALE GENOMIC DNA]</scope>
    <source>
        <strain evidence="6">NBRC 108728</strain>
    </source>
</reference>
<sequence>MATMHTTPPRRARRAASALVAIVATALVLTGCSIDIKSAPDPSLGSDTMLIAADTGSPSLQRVFNPFLPNTRIASWYMFEPLAILNDLNGKEVPWLATKTSIPDPQTVVFTIRKGVKWSDGKAFTPADVEFTFDMLKKNPSLDLKGAWQYMKSVEVKGDDVVVHLKGDDVPAAQIIEQTQIVPKHIWSKVKDPSTFTNPNPVATGPYSLGNFTPQEYSMNKNPLYWQADKVKVQHLVLPASNTQLDVVTKGYDWAFSFISDVKGTWNAANPTNTYWFPPGARSACSRTSPRSRSTTSTSARASATRSIGRASATRQPRATCSRPARPACCCRTRSRCSTPRSPTRA</sequence>
<evidence type="ECO:0000256" key="2">
    <source>
        <dbReference type="ARBA" id="ARBA00022729"/>
    </source>
</evidence>
<evidence type="ECO:0000313" key="6">
    <source>
        <dbReference type="Proteomes" id="UP001321486"/>
    </source>
</evidence>
<dbReference type="PROSITE" id="PS01040">
    <property type="entry name" value="SBP_BACTERIAL_5"/>
    <property type="match status" value="1"/>
</dbReference>
<feature type="region of interest" description="Disordered" evidence="3">
    <location>
        <begin position="281"/>
        <end position="326"/>
    </location>
</feature>
<organism evidence="5 6">
    <name type="scientific">Frondihabitans sucicola</name>
    <dbReference type="NCBI Taxonomy" id="1268041"/>
    <lineage>
        <taxon>Bacteria</taxon>
        <taxon>Bacillati</taxon>
        <taxon>Actinomycetota</taxon>
        <taxon>Actinomycetes</taxon>
        <taxon>Micrococcales</taxon>
        <taxon>Microbacteriaceae</taxon>
        <taxon>Frondihabitans</taxon>
    </lineage>
</organism>
<gene>
    <name evidence="5" type="ORF">GCM10025867_04680</name>
</gene>
<protein>
    <recommendedName>
        <fullName evidence="4">Solute-binding protein family 5 domain-containing protein</fullName>
    </recommendedName>
</protein>
<dbReference type="EMBL" id="AP027732">
    <property type="protein sequence ID" value="BDZ48227.1"/>
    <property type="molecule type" value="Genomic_DNA"/>
</dbReference>
<feature type="domain" description="Solute-binding protein family 5" evidence="4">
    <location>
        <begin position="93"/>
        <end position="239"/>
    </location>
</feature>
<name>A0ABM8GIP6_9MICO</name>
<dbReference type="PANTHER" id="PTHR30290:SF38">
    <property type="entry name" value="D,D-DIPEPTIDE-BINDING PERIPLASMIC PROTEIN DDPA-RELATED"/>
    <property type="match status" value="1"/>
</dbReference>
<dbReference type="SUPFAM" id="SSF53850">
    <property type="entry name" value="Periplasmic binding protein-like II"/>
    <property type="match status" value="1"/>
</dbReference>
<proteinExistence type="predicted"/>
<evidence type="ECO:0000313" key="5">
    <source>
        <dbReference type="EMBL" id="BDZ48227.1"/>
    </source>
</evidence>
<keyword evidence="6" id="KW-1185">Reference proteome</keyword>
<dbReference type="Pfam" id="PF00496">
    <property type="entry name" value="SBP_bac_5"/>
    <property type="match status" value="1"/>
</dbReference>
<comment type="subcellular location">
    <subcellularLocation>
        <location evidence="1">Cell membrane</location>
        <topology evidence="1">Lipid-anchor</topology>
    </subcellularLocation>
</comment>
<evidence type="ECO:0000256" key="3">
    <source>
        <dbReference type="SAM" id="MobiDB-lite"/>
    </source>
</evidence>
<accession>A0ABM8GIP6</accession>
<dbReference type="PANTHER" id="PTHR30290">
    <property type="entry name" value="PERIPLASMIC BINDING COMPONENT OF ABC TRANSPORTER"/>
    <property type="match status" value="1"/>
</dbReference>
<dbReference type="InterPro" id="IPR000914">
    <property type="entry name" value="SBP_5_dom"/>
</dbReference>